<evidence type="ECO:0000313" key="3">
    <source>
        <dbReference type="EMBL" id="GGO57254.1"/>
    </source>
</evidence>
<feature type="domain" description="N-acetyltransferase" evidence="2">
    <location>
        <begin position="23"/>
        <end position="159"/>
    </location>
</feature>
<protein>
    <submittedName>
        <fullName evidence="3">N-acetyltransferase</fullName>
    </submittedName>
</protein>
<dbReference type="SUPFAM" id="SSF55729">
    <property type="entry name" value="Acyl-CoA N-acyltransferases (Nat)"/>
    <property type="match status" value="1"/>
</dbReference>
<comment type="caution">
    <text evidence="3">The sequence shown here is derived from an EMBL/GenBank/DDBJ whole genome shotgun (WGS) entry which is preliminary data.</text>
</comment>
<gene>
    <name evidence="3" type="ORF">GCM10012287_52710</name>
</gene>
<dbReference type="InterPro" id="IPR000182">
    <property type="entry name" value="GNAT_dom"/>
</dbReference>
<feature type="region of interest" description="Disordered" evidence="1">
    <location>
        <begin position="1"/>
        <end position="26"/>
    </location>
</feature>
<dbReference type="RefSeq" id="WP_189039688.1">
    <property type="nucleotide sequence ID" value="NZ_BMMP01000023.1"/>
</dbReference>
<sequence>MQHTPTPGTEPSRREPDGPEPGVQLTDAPAEEDLARISAALDEFNVAETGVDDRRPLAVLVRDPGTGEVLGGMSGHTSLGLLFVESFHLPDELRGSGFGTAVLRAAEEEARRRGCRNAVLYTLSFQAPGFYEKHGWQVFGDVPCEPPGTSRVFMTKALT</sequence>
<evidence type="ECO:0000259" key="2">
    <source>
        <dbReference type="PROSITE" id="PS51186"/>
    </source>
</evidence>
<accession>A0ABQ2MT02</accession>
<evidence type="ECO:0000256" key="1">
    <source>
        <dbReference type="SAM" id="MobiDB-lite"/>
    </source>
</evidence>
<dbReference type="PROSITE" id="PS51186">
    <property type="entry name" value="GNAT"/>
    <property type="match status" value="1"/>
</dbReference>
<dbReference type="Gene3D" id="3.40.630.30">
    <property type="match status" value="1"/>
</dbReference>
<evidence type="ECO:0000313" key="4">
    <source>
        <dbReference type="Proteomes" id="UP000631535"/>
    </source>
</evidence>
<dbReference type="EMBL" id="BMMP01000023">
    <property type="protein sequence ID" value="GGO57254.1"/>
    <property type="molecule type" value="Genomic_DNA"/>
</dbReference>
<proteinExistence type="predicted"/>
<dbReference type="Proteomes" id="UP000631535">
    <property type="component" value="Unassembled WGS sequence"/>
</dbReference>
<keyword evidence="4" id="KW-1185">Reference proteome</keyword>
<name>A0ABQ2MT02_9ACTN</name>
<dbReference type="InterPro" id="IPR016181">
    <property type="entry name" value="Acyl_CoA_acyltransferase"/>
</dbReference>
<organism evidence="3 4">
    <name type="scientific">Streptomyces daqingensis</name>
    <dbReference type="NCBI Taxonomy" id="1472640"/>
    <lineage>
        <taxon>Bacteria</taxon>
        <taxon>Bacillati</taxon>
        <taxon>Actinomycetota</taxon>
        <taxon>Actinomycetes</taxon>
        <taxon>Kitasatosporales</taxon>
        <taxon>Streptomycetaceae</taxon>
        <taxon>Streptomyces</taxon>
    </lineage>
</organism>
<reference evidence="4" key="1">
    <citation type="journal article" date="2019" name="Int. J. Syst. Evol. Microbiol.">
        <title>The Global Catalogue of Microorganisms (GCM) 10K type strain sequencing project: providing services to taxonomists for standard genome sequencing and annotation.</title>
        <authorList>
            <consortium name="The Broad Institute Genomics Platform"/>
            <consortium name="The Broad Institute Genome Sequencing Center for Infectious Disease"/>
            <person name="Wu L."/>
            <person name="Ma J."/>
        </authorList>
    </citation>
    <scope>NUCLEOTIDE SEQUENCE [LARGE SCALE GENOMIC DNA]</scope>
    <source>
        <strain evidence="4">CGMCC 4.7178</strain>
    </source>
</reference>
<dbReference type="Pfam" id="PF00583">
    <property type="entry name" value="Acetyltransf_1"/>
    <property type="match status" value="1"/>
</dbReference>